<dbReference type="SUPFAM" id="SSF48179">
    <property type="entry name" value="6-phosphogluconate dehydrogenase C-terminal domain-like"/>
    <property type="match status" value="1"/>
</dbReference>
<gene>
    <name evidence="6" type="ORF">I596_1118</name>
</gene>
<dbReference type="KEGG" id="dko:I596_1118"/>
<dbReference type="NCBIfam" id="TIGR03026">
    <property type="entry name" value="NDP-sugDHase"/>
    <property type="match status" value="1"/>
</dbReference>
<dbReference type="GO" id="GO:0016616">
    <property type="term" value="F:oxidoreductase activity, acting on the CH-OH group of donors, NAD or NADP as acceptor"/>
    <property type="evidence" value="ECO:0007669"/>
    <property type="project" value="InterPro"/>
</dbReference>
<dbReference type="SUPFAM" id="SSF51735">
    <property type="entry name" value="NAD(P)-binding Rossmann-fold domains"/>
    <property type="match status" value="1"/>
</dbReference>
<dbReference type="Pfam" id="PF03721">
    <property type="entry name" value="UDPG_MGDP_dh_N"/>
    <property type="match status" value="1"/>
</dbReference>
<dbReference type="PATRIC" id="fig|1300342.3.peg.1091"/>
<dbReference type="GO" id="GO:0000271">
    <property type="term" value="P:polysaccharide biosynthetic process"/>
    <property type="evidence" value="ECO:0007669"/>
    <property type="project" value="InterPro"/>
</dbReference>
<reference evidence="6 7" key="1">
    <citation type="submission" date="2016-04" db="EMBL/GenBank/DDBJ databases">
        <title>Complete genome sequence of Dokdonella koreensis DS-123T.</title>
        <authorList>
            <person name="Kim J.F."/>
            <person name="Lee H."/>
            <person name="Kwak M.-J."/>
        </authorList>
    </citation>
    <scope>NUCLEOTIDE SEQUENCE [LARGE SCALE GENOMIC DNA]</scope>
    <source>
        <strain evidence="6 7">DS-123</strain>
    </source>
</reference>
<dbReference type="InterPro" id="IPR008927">
    <property type="entry name" value="6-PGluconate_DH-like_C_sf"/>
</dbReference>
<protein>
    <submittedName>
        <fullName evidence="6">UDP-glucose dehydrogenase</fullName>
    </submittedName>
</protein>
<evidence type="ECO:0000313" key="6">
    <source>
        <dbReference type="EMBL" id="ANB17148.1"/>
    </source>
</evidence>
<dbReference type="InterPro" id="IPR028359">
    <property type="entry name" value="UDP_ManNAc/GlcNAc_DH"/>
</dbReference>
<organism evidence="6 7">
    <name type="scientific">Dokdonella koreensis DS-123</name>
    <dbReference type="NCBI Taxonomy" id="1300342"/>
    <lineage>
        <taxon>Bacteria</taxon>
        <taxon>Pseudomonadati</taxon>
        <taxon>Pseudomonadota</taxon>
        <taxon>Gammaproteobacteria</taxon>
        <taxon>Lysobacterales</taxon>
        <taxon>Rhodanobacteraceae</taxon>
        <taxon>Dokdonella</taxon>
    </lineage>
</organism>
<dbReference type="STRING" id="1300342.I596_1118"/>
<dbReference type="PANTHER" id="PTHR43491">
    <property type="entry name" value="UDP-N-ACETYL-D-MANNOSAMINE DEHYDROGENASE"/>
    <property type="match status" value="1"/>
</dbReference>
<evidence type="ECO:0000256" key="2">
    <source>
        <dbReference type="ARBA" id="ARBA00023002"/>
    </source>
</evidence>
<dbReference type="AlphaFoldDB" id="A0A160DS98"/>
<evidence type="ECO:0000313" key="7">
    <source>
        <dbReference type="Proteomes" id="UP000076830"/>
    </source>
</evidence>
<dbReference type="OrthoDB" id="9803238at2"/>
<dbReference type="PIRSF" id="PIRSF500136">
    <property type="entry name" value="UDP_ManNAc_DH"/>
    <property type="match status" value="1"/>
</dbReference>
<dbReference type="InterPro" id="IPR014027">
    <property type="entry name" value="UDP-Glc/GDP-Man_DH_C"/>
</dbReference>
<keyword evidence="2" id="KW-0560">Oxidoreductase</keyword>
<dbReference type="Pfam" id="PF03720">
    <property type="entry name" value="UDPG_MGDP_dh_C"/>
    <property type="match status" value="1"/>
</dbReference>
<dbReference type="PANTHER" id="PTHR43491:SF2">
    <property type="entry name" value="UDP-N-ACETYL-D-MANNOSAMINE DEHYDROGENASE"/>
    <property type="match status" value="1"/>
</dbReference>
<keyword evidence="3" id="KW-0520">NAD</keyword>
<dbReference type="InterPro" id="IPR036220">
    <property type="entry name" value="UDP-Glc/GDP-Man_DH_C_sf"/>
</dbReference>
<feature type="domain" description="UDP-glucose/GDP-mannose dehydrogenase C-terminal" evidence="5">
    <location>
        <begin position="323"/>
        <end position="423"/>
    </location>
</feature>
<dbReference type="PIRSF" id="PIRSF000124">
    <property type="entry name" value="UDPglc_GDPman_dh"/>
    <property type="match status" value="1"/>
</dbReference>
<dbReference type="GO" id="GO:0016628">
    <property type="term" value="F:oxidoreductase activity, acting on the CH-CH group of donors, NAD or NADP as acceptor"/>
    <property type="evidence" value="ECO:0007669"/>
    <property type="project" value="InterPro"/>
</dbReference>
<dbReference type="Proteomes" id="UP000076830">
    <property type="component" value="Chromosome"/>
</dbReference>
<dbReference type="Pfam" id="PF00984">
    <property type="entry name" value="UDPG_MGDP_dh"/>
    <property type="match status" value="1"/>
</dbReference>
<dbReference type="InterPro" id="IPR014026">
    <property type="entry name" value="UDP-Glc/GDP-Man_DH_dimer"/>
</dbReference>
<dbReference type="SMART" id="SM00984">
    <property type="entry name" value="UDPG_MGDP_dh_C"/>
    <property type="match status" value="1"/>
</dbReference>
<accession>A0A160DS98</accession>
<evidence type="ECO:0000256" key="4">
    <source>
        <dbReference type="PIRNR" id="PIRNR000124"/>
    </source>
</evidence>
<dbReference type="Gene3D" id="3.40.50.720">
    <property type="entry name" value="NAD(P)-binding Rossmann-like Domain"/>
    <property type="match status" value="2"/>
</dbReference>
<evidence type="ECO:0000256" key="3">
    <source>
        <dbReference type="ARBA" id="ARBA00023027"/>
    </source>
</evidence>
<dbReference type="InterPro" id="IPR001732">
    <property type="entry name" value="UDP-Glc/GDP-Man_DH_N"/>
</dbReference>
<dbReference type="RefSeq" id="WP_067645126.1">
    <property type="nucleotide sequence ID" value="NZ_CP015249.1"/>
</dbReference>
<evidence type="ECO:0000256" key="1">
    <source>
        <dbReference type="ARBA" id="ARBA00006601"/>
    </source>
</evidence>
<dbReference type="InterPro" id="IPR036291">
    <property type="entry name" value="NAD(P)-bd_dom_sf"/>
</dbReference>
<dbReference type="SUPFAM" id="SSF52413">
    <property type="entry name" value="UDP-glucose/GDP-mannose dehydrogenase C-terminal domain"/>
    <property type="match status" value="1"/>
</dbReference>
<evidence type="ECO:0000259" key="5">
    <source>
        <dbReference type="SMART" id="SM00984"/>
    </source>
</evidence>
<dbReference type="EMBL" id="CP015249">
    <property type="protein sequence ID" value="ANB17148.1"/>
    <property type="molecule type" value="Genomic_DNA"/>
</dbReference>
<dbReference type="GO" id="GO:0051287">
    <property type="term" value="F:NAD binding"/>
    <property type="evidence" value="ECO:0007669"/>
    <property type="project" value="InterPro"/>
</dbReference>
<dbReference type="InterPro" id="IPR017476">
    <property type="entry name" value="UDP-Glc/GDP-Man"/>
</dbReference>
<proteinExistence type="inferred from homology"/>
<comment type="similarity">
    <text evidence="1 4">Belongs to the UDP-glucose/GDP-mannose dehydrogenase family.</text>
</comment>
<sequence length="430" mass="47010">MDAAALPGPDATRVAVIGLGYVGLPLAVGFGRALPTLGFDINRARIDELKQHRDHTLEVSPEELAATTQLRFSADPADLAECNVFIVTVPTPIDDAKRPDLTPLESASRTVGKAIRPGGVAIFESTVYPGATEEVCVPIIERESGLRFNVDFYAGYSPERINPGDKQHRLESIMKVTSGSTPAAADFVDALYRRIITAGTHKASSIRVAEAAKVIENTQRDLNIALVNELSLIFHRLGIDTSEVLAAAGTKWNFLPFRPGLVGGHCIGVDPYYLTHKAQQIGYHPEVILSGRRINDGMGQHVAQRVVKLMTQRRVHAAQSNILVLGLAFKENCPDLRNTRVIDVVAELKSYNANVEVYDPWVSAEEARHEYGLDLVTELADGKYDAIILAVAHRQFVDLGIERIRALGTPECVLFDVKQTLPRAAVDDRL</sequence>
<name>A0A160DS98_9GAMM</name>
<keyword evidence="7" id="KW-1185">Reference proteome</keyword>